<sequence length="910" mass="101978">MTKRLWLGIGAIVLVVGGWLGYRQLVPPTQTVGSLIPPGALMILASDRLQDTIPARVLRTQMSIRQVPVFDEARQRLNRFLYATADSATVLKFISGRNVRYSLHSISKSTLDFIFYVPITSNDQEFLNRVTTPNPRQFRVLSHTFADEKIRDLVSRDGEPIGSFILTDNFLIGSVSGILIENVAKRMHQSLKLNQDDPVINGPAFRSDAQLQAGVSVRPEVLQSLFSNVGSLVRLFLPEQLTLQFRQSAAHTHLIGYSVDEIGERRDVAALFANQNPQRIQHPHLIPQTTATLYHISVSDATRFGQSLRDLLGSASSDFLRDRFSLLEPITPALYASLGSDLLLCRLESPTGTLRQILILTAQNGKQLANSYQQAAYRAGARNMGQPKTYLGHKLLQLNVSELPASLFSSLFLGFSQSWITQHGTSLIVGNSEEALQDYLQQVQRGAIWTTDQRQAEFLKATLRPANFTAFVRLNRAETTVPRTWPLAWQNLLDRIDPATGTTALSNLENMAYQASYGNENIQSTVVLGRTTRRASKMVLNKLLLQKKTEFNAPLISAPIVTGNLSDSSAQFYAQNNAGQFVLVTPQGDKIVQSNIDGPIRSNALGVDFLNNGRLQYLFMTDRTLYVADPVRISKEVTLQSIPLPQGIDTSYLARPRGSQQRNFVALAAHHDGHIYALDRQRRAFVRIMTAPRKSSPQLPFQVIPTEKGMDVLMIQKDGTLNYWRENGSQYPHFPSRIERKNEDEAVLSFSGPALLPPNQSLIQTIADEGQLFTINLNGLIAKRTQLYRPVRSDKFRLFPDEDQTNWLLLRTTDTELTVLDQQGQRRFDVRALQSGRNNVRYHRLGAGVELISVKSGGFTTLYDMNGRIIGDRPIPSDFPVALQFDERTNELYILSGAQQAVQLFRIRIR</sequence>
<protein>
    <submittedName>
        <fullName evidence="1">Uncharacterized protein</fullName>
    </submittedName>
</protein>
<evidence type="ECO:0000313" key="1">
    <source>
        <dbReference type="EMBL" id="MBD2704578.1"/>
    </source>
</evidence>
<comment type="caution">
    <text evidence="1">The sequence shown here is derived from an EMBL/GenBank/DDBJ whole genome shotgun (WGS) entry which is preliminary data.</text>
</comment>
<evidence type="ECO:0000313" key="2">
    <source>
        <dbReference type="Proteomes" id="UP000598820"/>
    </source>
</evidence>
<dbReference type="AlphaFoldDB" id="A0A927ASX8"/>
<gene>
    <name evidence="1" type="ORF">IC229_28310</name>
</gene>
<keyword evidence="2" id="KW-1185">Reference proteome</keyword>
<dbReference type="SUPFAM" id="SSF63829">
    <property type="entry name" value="Calcium-dependent phosphotriesterase"/>
    <property type="match status" value="1"/>
</dbReference>
<reference evidence="1" key="1">
    <citation type="submission" date="2020-09" db="EMBL/GenBank/DDBJ databases">
        <authorList>
            <person name="Kim M.K."/>
        </authorList>
    </citation>
    <scope>NUCLEOTIDE SEQUENCE</scope>
    <source>
        <strain evidence="1">BT702</strain>
    </source>
</reference>
<dbReference type="EMBL" id="JACWZY010000033">
    <property type="protein sequence ID" value="MBD2704578.1"/>
    <property type="molecule type" value="Genomic_DNA"/>
</dbReference>
<organism evidence="1 2">
    <name type="scientific">Spirosoma profusum</name>
    <dbReference type="NCBI Taxonomy" id="2771354"/>
    <lineage>
        <taxon>Bacteria</taxon>
        <taxon>Pseudomonadati</taxon>
        <taxon>Bacteroidota</taxon>
        <taxon>Cytophagia</taxon>
        <taxon>Cytophagales</taxon>
        <taxon>Cytophagaceae</taxon>
        <taxon>Spirosoma</taxon>
    </lineage>
</organism>
<proteinExistence type="predicted"/>
<dbReference type="Proteomes" id="UP000598820">
    <property type="component" value="Unassembled WGS sequence"/>
</dbReference>
<name>A0A927ASX8_9BACT</name>
<dbReference type="RefSeq" id="WP_190891260.1">
    <property type="nucleotide sequence ID" value="NZ_JACWZY010000033.1"/>
</dbReference>
<accession>A0A927ASX8</accession>